<keyword evidence="1" id="KW-0175">Coiled coil</keyword>
<dbReference type="EMBL" id="JBHLVZ010000057">
    <property type="protein sequence ID" value="MFC0387242.1"/>
    <property type="molecule type" value="Genomic_DNA"/>
</dbReference>
<reference evidence="2 3" key="1">
    <citation type="submission" date="2024-09" db="EMBL/GenBank/DDBJ databases">
        <authorList>
            <person name="Sun Q."/>
            <person name="Mori K."/>
        </authorList>
    </citation>
    <scope>NUCLEOTIDE SEQUENCE [LARGE SCALE GENOMIC DNA]</scope>
    <source>
        <strain evidence="2 3">CCM 7468</strain>
    </source>
</reference>
<keyword evidence="3" id="KW-1185">Reference proteome</keyword>
<feature type="coiled-coil region" evidence="1">
    <location>
        <begin position="24"/>
        <end position="72"/>
    </location>
</feature>
<evidence type="ECO:0000313" key="2">
    <source>
        <dbReference type="EMBL" id="MFC0387242.1"/>
    </source>
</evidence>
<sequence length="145" mass="15461">MPEKQDTTIPQTEGMSDGFELLPLDRLDRAVLGLAAKVEELRAAAAEHARHADLIEQQAADFERQLAIAEAKLAVETMHSAGLAAQASHLLAVAIEANVLAPPKLVGEGNGDQAPRTQLTLVYEAAFDAKGAKLGIEDPGRFREV</sequence>
<name>A0ABV6IUJ6_9PROT</name>
<evidence type="ECO:0000256" key="1">
    <source>
        <dbReference type="SAM" id="Coils"/>
    </source>
</evidence>
<gene>
    <name evidence="2" type="ORF">ACFFIC_17065</name>
</gene>
<dbReference type="Proteomes" id="UP001589789">
    <property type="component" value="Unassembled WGS sequence"/>
</dbReference>
<accession>A0ABV6IUJ6</accession>
<proteinExistence type="predicted"/>
<comment type="caution">
    <text evidence="2">The sequence shown here is derived from an EMBL/GenBank/DDBJ whole genome shotgun (WGS) entry which is preliminary data.</text>
</comment>
<protein>
    <submittedName>
        <fullName evidence="2">Uncharacterized protein</fullName>
    </submittedName>
</protein>
<evidence type="ECO:0000313" key="3">
    <source>
        <dbReference type="Proteomes" id="UP001589789"/>
    </source>
</evidence>
<organism evidence="2 3">
    <name type="scientific">Muricoccus vinaceus</name>
    <dbReference type="NCBI Taxonomy" id="424704"/>
    <lineage>
        <taxon>Bacteria</taxon>
        <taxon>Pseudomonadati</taxon>
        <taxon>Pseudomonadota</taxon>
        <taxon>Alphaproteobacteria</taxon>
        <taxon>Acetobacterales</taxon>
        <taxon>Roseomonadaceae</taxon>
        <taxon>Muricoccus</taxon>
    </lineage>
</organism>
<dbReference type="RefSeq" id="WP_377052497.1">
    <property type="nucleotide sequence ID" value="NZ_JBHLVZ010000057.1"/>
</dbReference>